<feature type="compositionally biased region" description="Acidic residues" evidence="1">
    <location>
        <begin position="1228"/>
        <end position="1241"/>
    </location>
</feature>
<feature type="region of interest" description="Disordered" evidence="1">
    <location>
        <begin position="155"/>
        <end position="177"/>
    </location>
</feature>
<evidence type="ECO:0000313" key="3">
    <source>
        <dbReference type="Proteomes" id="UP000324222"/>
    </source>
</evidence>
<proteinExistence type="predicted"/>
<protein>
    <submittedName>
        <fullName evidence="2">Uncharacterized protein</fullName>
    </submittedName>
</protein>
<comment type="caution">
    <text evidence="2">The sequence shown here is derived from an EMBL/GenBank/DDBJ whole genome shotgun (WGS) entry which is preliminary data.</text>
</comment>
<gene>
    <name evidence="2" type="ORF">E2C01_045112</name>
</gene>
<feature type="region of interest" description="Disordered" evidence="1">
    <location>
        <begin position="1026"/>
        <end position="1248"/>
    </location>
</feature>
<feature type="compositionally biased region" description="Polar residues" evidence="1">
    <location>
        <begin position="893"/>
        <end position="916"/>
    </location>
</feature>
<feature type="compositionally biased region" description="Basic and acidic residues" evidence="1">
    <location>
        <begin position="1079"/>
        <end position="1095"/>
    </location>
</feature>
<dbReference type="Proteomes" id="UP000324222">
    <property type="component" value="Unassembled WGS sequence"/>
</dbReference>
<keyword evidence="3" id="KW-1185">Reference proteome</keyword>
<feature type="compositionally biased region" description="Pro residues" evidence="1">
    <location>
        <begin position="618"/>
        <end position="629"/>
    </location>
</feature>
<feature type="region of interest" description="Disordered" evidence="1">
    <location>
        <begin position="1288"/>
        <end position="1418"/>
    </location>
</feature>
<feature type="region of interest" description="Disordered" evidence="1">
    <location>
        <begin position="248"/>
        <end position="446"/>
    </location>
</feature>
<feature type="compositionally biased region" description="Basic and acidic residues" evidence="1">
    <location>
        <begin position="1160"/>
        <end position="1171"/>
    </location>
</feature>
<sequence length="1812" mass="192502">MKFKVLRRPPWRRKKSPSPSRPGHAALSLEEELGGASHPVDAAAYNELVTPRRTELGLGTPDKSHIVFRASRDHVPRSHHTDVRCGASRGFAKIWRRSDPCGGAEADAFPGQECTTWAGAGRGTDYQEGDDHCITFFDDVPQGWDENVASPCRTAVSQRAGTGRQGAGSGGQVPREAAGHSYLPSAAQHTTCFIDPLDAAWSPVCGACPGEEWAGVGEGGGAGKAARAAAGLPAQFGGDSVTRRVAQLPAAPPADSHRRSRDRHKFKSRKAVSDAPPMMRGGPRGRRAGRGSPTAAEGLPQQEAASRSTKVPGGTTLPGHATPVLTHIDYDSRRPPGGKETLVRPPPPPSPLQKSRPGRRSAALRVEGGRDGGAWSGGRRVQGSGTCGALGQPGPRTTVSARASPRAHARRSVTQNSVVRSNSTSSSGGQARGVSVSECEGTEPWPRDTAAVCEGECVCDMPCKVSGIPVYQGRGGDPPRSPREDGSPVAPLGAAAGQGRGTARRAAATRTSPSFGGISPVQMPRRGSFGGPRATAGSGGEVMLPRRASLPGPGVGAPCPGTPESPQESPSLKTRTPSSAGRGPSPAPGFRAASPLPAGKSSATVRRRESQRDARTPPSTPLARRPPPRAVYQVRLAAAAPGTREPPPSSRDKPSSKLPVAALKGDASPGGSRALTSRPGAARATPTPRGGREAEAGEGRGAGQASASSLKLDTPPRSLPLSLSLKSPKSGAKQVSQDLSPSNGTTSPQFQSGPRGGQRASSTPHLARSWTLQEKAATKVATSPVRVAVPRRSPSDASNHNDSRLDRSLSSSSTQINTRAGTGPKSSLMAGDAASRARIVRRVMAGGRSNLSKKKSSSKTSLTVGRQNLYNRAKSGSRSSLLGSRNNVFRASLDSQRTESTTDSGCNSPLSGSQCSLDGDRRRHGSPPSPVPRTTATDLTNKMSSALGRFSSSIHTSRPPESSTTKGLPFGAGTSIRTEGRIEKNSAAAGKSLLSAHSLNSSQLVREVTKPVVSVKRSFSLQFPCEADSPQTNLRPANSSSRLSRPRLGSHEERESRLQPGINVSIRSLVPDTPPRASEAQRNERGRVGARKEVTKVSIVAEPRTREEKGIQVETPSSEEEEEEEEEGKEEEYEMEEEEEEQEQEEFEVEQEREENEEEAAVKEEKSKESNEQANSSLNVTSEERRQDEVSSEEQFPGLQVHPPPGDQKAPTGQTLPTTNGGLHEGLESGEEEEEEEEEEGGDTHLMQRLETSLADIIDAAVLKNLRINGSILSDQFDAIIATLKKVAASVDSGETGSPPPSKRDSQSSTRSSLRTPASPLSPPPAPVSPLCPSGPRTPPTKTPLSLFSINECQSGPSGTPPVRPRNRRLSLPKDSLQDAPSDVGPRSSHHEQDEPVKDLPSPHIYGRKNSTGSLGLWGRGAPLPRNGTLRPTATTNSVTNLCSAEDYASPFSASASTFRKVHSTTNVSGGSGGPHRLFQRHLSTPGPDDISADHRLRKGLSKSRELLTQLEHEYRRIKGDDRRSRDQRAADHSWLEQDFDELLETLSTESPTHRDPRASCPPTGDCDAALSSASSSKSDKWRTARREAPPRPPIENLVPPRASGPPGADGRHIFSFFHKKGRSHSLSGTEAIKMALPATPEVEPQATAPPRPAPRTARSNSIPSSAPLGVVAGTSLPLDLAAIFRRGRGGPRRVKLRPRPTTPQEEGEDEDEVEEEQESGKQTRSLSLPKSFLSDKYGLSGFKAALPRSVSRVLQSVAFPNIRLSRAALHHTTPRCTFLLFHSLPFPQGVDVFPHPPPITHEHADLYHGEK</sequence>
<feature type="compositionally biased region" description="Low complexity" evidence="1">
    <location>
        <begin position="1033"/>
        <end position="1047"/>
    </location>
</feature>
<organism evidence="2 3">
    <name type="scientific">Portunus trituberculatus</name>
    <name type="common">Swimming crab</name>
    <name type="synonym">Neptunus trituberculatus</name>
    <dbReference type="NCBI Taxonomy" id="210409"/>
    <lineage>
        <taxon>Eukaryota</taxon>
        <taxon>Metazoa</taxon>
        <taxon>Ecdysozoa</taxon>
        <taxon>Arthropoda</taxon>
        <taxon>Crustacea</taxon>
        <taxon>Multicrustacea</taxon>
        <taxon>Malacostraca</taxon>
        <taxon>Eumalacostraca</taxon>
        <taxon>Eucarida</taxon>
        <taxon>Decapoda</taxon>
        <taxon>Pleocyemata</taxon>
        <taxon>Brachyura</taxon>
        <taxon>Eubrachyura</taxon>
        <taxon>Portunoidea</taxon>
        <taxon>Portunidae</taxon>
        <taxon>Portuninae</taxon>
        <taxon>Portunus</taxon>
    </lineage>
</organism>
<feature type="compositionally biased region" description="Basic residues" evidence="1">
    <location>
        <begin position="1"/>
        <end position="16"/>
    </location>
</feature>
<feature type="region of interest" description="Disordered" evidence="1">
    <location>
        <begin position="1"/>
        <end position="33"/>
    </location>
</feature>
<feature type="compositionally biased region" description="Acidic residues" evidence="1">
    <location>
        <begin position="1706"/>
        <end position="1718"/>
    </location>
</feature>
<evidence type="ECO:0000313" key="2">
    <source>
        <dbReference type="EMBL" id="MPC51267.1"/>
    </source>
</evidence>
<feature type="compositionally biased region" description="Pro residues" evidence="1">
    <location>
        <begin position="1320"/>
        <end position="1330"/>
    </location>
</feature>
<feature type="compositionally biased region" description="Basic and acidic residues" evidence="1">
    <location>
        <begin position="606"/>
        <end position="615"/>
    </location>
</feature>
<dbReference type="EMBL" id="VSRR010010068">
    <property type="protein sequence ID" value="MPC51267.1"/>
    <property type="molecule type" value="Genomic_DNA"/>
</dbReference>
<feature type="region of interest" description="Disordered" evidence="1">
    <location>
        <begin position="472"/>
        <end position="984"/>
    </location>
</feature>
<reference evidence="2 3" key="1">
    <citation type="submission" date="2019-05" db="EMBL/GenBank/DDBJ databases">
        <title>Another draft genome of Portunus trituberculatus and its Hox gene families provides insights of decapod evolution.</title>
        <authorList>
            <person name="Jeong J.-H."/>
            <person name="Song I."/>
            <person name="Kim S."/>
            <person name="Choi T."/>
            <person name="Kim D."/>
            <person name="Ryu S."/>
            <person name="Kim W."/>
        </authorList>
    </citation>
    <scope>NUCLEOTIDE SEQUENCE [LARGE SCALE GENOMIC DNA]</scope>
    <source>
        <tissue evidence="2">Muscle</tissue>
    </source>
</reference>
<feature type="region of interest" description="Disordered" evidence="1">
    <location>
        <begin position="1639"/>
        <end position="1668"/>
    </location>
</feature>
<feature type="compositionally biased region" description="Polar residues" evidence="1">
    <location>
        <begin position="1211"/>
        <end position="1220"/>
    </location>
</feature>
<feature type="compositionally biased region" description="Basic and acidic residues" evidence="1">
    <location>
        <begin position="1578"/>
        <end position="1590"/>
    </location>
</feature>
<feature type="region of interest" description="Disordered" evidence="1">
    <location>
        <begin position="1691"/>
        <end position="1728"/>
    </location>
</feature>
<feature type="compositionally biased region" description="Acidic residues" evidence="1">
    <location>
        <begin position="1117"/>
        <end position="1159"/>
    </location>
</feature>
<feature type="compositionally biased region" description="Polar residues" evidence="1">
    <location>
        <begin position="932"/>
        <end position="966"/>
    </location>
</feature>
<dbReference type="OrthoDB" id="6379777at2759"/>
<feature type="region of interest" description="Disordered" evidence="1">
    <location>
        <begin position="1549"/>
        <end position="1613"/>
    </location>
</feature>
<feature type="compositionally biased region" description="Polar residues" evidence="1">
    <location>
        <begin position="564"/>
        <end position="576"/>
    </location>
</feature>
<feature type="compositionally biased region" description="Low complexity" evidence="1">
    <location>
        <begin position="876"/>
        <end position="887"/>
    </location>
</feature>
<feature type="compositionally biased region" description="Low complexity" evidence="1">
    <location>
        <begin position="715"/>
        <end position="730"/>
    </location>
</feature>
<feature type="compositionally biased region" description="Basic residues" evidence="1">
    <location>
        <begin position="258"/>
        <end position="270"/>
    </location>
</feature>
<feature type="compositionally biased region" description="Polar residues" evidence="1">
    <location>
        <begin position="733"/>
        <end position="752"/>
    </location>
</feature>
<feature type="compositionally biased region" description="Low complexity" evidence="1">
    <location>
        <begin position="1307"/>
        <end position="1319"/>
    </location>
</feature>
<feature type="compositionally biased region" description="Basic and acidic residues" evidence="1">
    <location>
        <begin position="1389"/>
        <end position="1398"/>
    </location>
</feature>
<feature type="compositionally biased region" description="Low complexity" evidence="1">
    <location>
        <begin position="577"/>
        <end position="595"/>
    </location>
</feature>
<accession>A0A5B7G0X3</accession>
<feature type="compositionally biased region" description="Polar residues" evidence="1">
    <location>
        <begin position="1343"/>
        <end position="1358"/>
    </location>
</feature>
<feature type="compositionally biased region" description="Low complexity" evidence="1">
    <location>
        <begin position="412"/>
        <end position="429"/>
    </location>
</feature>
<name>A0A5B7G0X3_PORTR</name>
<evidence type="ECO:0000256" key="1">
    <source>
        <dbReference type="SAM" id="MobiDB-lite"/>
    </source>
</evidence>